<dbReference type="InterPro" id="IPR007050">
    <property type="entry name" value="HTH_bacterioopsin"/>
</dbReference>
<reference evidence="6" key="1">
    <citation type="submission" date="2016-10" db="EMBL/GenBank/DDBJ databases">
        <authorList>
            <person name="Varghese N."/>
            <person name="Submissions S."/>
        </authorList>
    </citation>
    <scope>NUCLEOTIDE SEQUENCE [LARGE SCALE GENOMIC DNA]</scope>
    <source>
        <strain evidence="6">CGMCC 1.7736</strain>
    </source>
</reference>
<organism evidence="5 6">
    <name type="scientific">Halogeometricum rufum</name>
    <dbReference type="NCBI Taxonomy" id="553469"/>
    <lineage>
        <taxon>Archaea</taxon>
        <taxon>Methanobacteriati</taxon>
        <taxon>Methanobacteriota</taxon>
        <taxon>Stenosarchaea group</taxon>
        <taxon>Halobacteria</taxon>
        <taxon>Halobacteriales</taxon>
        <taxon>Haloferacaceae</taxon>
        <taxon>Halogeometricum</taxon>
    </lineage>
</organism>
<feature type="domain" description="HTH bat-type" evidence="3">
    <location>
        <begin position="156"/>
        <end position="207"/>
    </location>
</feature>
<dbReference type="Proteomes" id="UP000198531">
    <property type="component" value="Unassembled WGS sequence"/>
</dbReference>
<accession>A0A1I6IWK7</accession>
<protein>
    <submittedName>
        <fullName evidence="5">Predicted DNA binding protein, contains HTH domain</fullName>
    </submittedName>
</protein>
<dbReference type="RefSeq" id="WP_089810586.1">
    <property type="nucleotide sequence ID" value="NZ_FOYT01000005.1"/>
</dbReference>
<dbReference type="OrthoDB" id="194721at2157"/>
<feature type="domain" description="Bacterioopsin transcriptional activator GAF and HTH associated" evidence="4">
    <location>
        <begin position="2"/>
        <end position="132"/>
    </location>
</feature>
<evidence type="ECO:0000259" key="3">
    <source>
        <dbReference type="Pfam" id="PF04967"/>
    </source>
</evidence>
<dbReference type="Pfam" id="PF04967">
    <property type="entry name" value="HTH_10"/>
    <property type="match status" value="1"/>
</dbReference>
<dbReference type="EMBL" id="FOYT01000005">
    <property type="protein sequence ID" value="SFR71087.1"/>
    <property type="molecule type" value="Genomic_DNA"/>
</dbReference>
<evidence type="ECO:0000256" key="1">
    <source>
        <dbReference type="ARBA" id="ARBA00023015"/>
    </source>
</evidence>
<dbReference type="PANTHER" id="PTHR34236">
    <property type="entry name" value="DIMETHYL SULFOXIDE REDUCTASE TRANSCRIPTIONAL ACTIVATOR"/>
    <property type="match status" value="1"/>
</dbReference>
<dbReference type="STRING" id="553469.SAMN04487947_3791"/>
<sequence>MVVIAEFTIDSDEFILGQVLARHPGTHVEMERIVPASGRVMPYIWMHGPDFGAFEESVRSSDYVRQLKTLDVVGDRALYRVEWEADIESLLYGMAETDATILEARGDESWFFRIRFDDHSGLTAFHNFCSENDITFTLNRVYTLADEQPDGYAFELTDAQRNALVTAVEGGYFEVPRRTTLTDVGEKLGISEQSASENVRRGANSVLTKVLLPRSADDFK</sequence>
<name>A0A1I6IWK7_9EURY</name>
<evidence type="ECO:0000313" key="6">
    <source>
        <dbReference type="Proteomes" id="UP000198531"/>
    </source>
</evidence>
<proteinExistence type="predicted"/>
<dbReference type="InterPro" id="IPR031803">
    <property type="entry name" value="BAT_GAF/HTH-assoc"/>
</dbReference>
<dbReference type="Pfam" id="PF15915">
    <property type="entry name" value="BAT"/>
    <property type="match status" value="1"/>
</dbReference>
<evidence type="ECO:0000313" key="5">
    <source>
        <dbReference type="EMBL" id="SFR71087.1"/>
    </source>
</evidence>
<keyword evidence="2" id="KW-0804">Transcription</keyword>
<evidence type="ECO:0000259" key="4">
    <source>
        <dbReference type="Pfam" id="PF15915"/>
    </source>
</evidence>
<evidence type="ECO:0000256" key="2">
    <source>
        <dbReference type="ARBA" id="ARBA00023163"/>
    </source>
</evidence>
<gene>
    <name evidence="5" type="ORF">SAMN04487947_3791</name>
</gene>
<keyword evidence="6" id="KW-1185">Reference proteome</keyword>
<dbReference type="PANTHER" id="PTHR34236:SF1">
    <property type="entry name" value="DIMETHYL SULFOXIDE REDUCTASE TRANSCRIPTIONAL ACTIVATOR"/>
    <property type="match status" value="1"/>
</dbReference>
<keyword evidence="1" id="KW-0805">Transcription regulation</keyword>
<dbReference type="AlphaFoldDB" id="A0A1I6IWK7"/>